<dbReference type="EC" id="2.7.7.65" evidence="1"/>
<dbReference type="SUPFAM" id="SSF55073">
    <property type="entry name" value="Nucleotide cyclase"/>
    <property type="match status" value="1"/>
</dbReference>
<dbReference type="Pfam" id="PF00990">
    <property type="entry name" value="GGDEF"/>
    <property type="match status" value="1"/>
</dbReference>
<feature type="transmembrane region" description="Helical" evidence="3">
    <location>
        <begin position="62"/>
        <end position="82"/>
    </location>
</feature>
<dbReference type="GO" id="GO:0052621">
    <property type="term" value="F:diguanylate cyclase activity"/>
    <property type="evidence" value="ECO:0007669"/>
    <property type="project" value="UniProtKB-EC"/>
</dbReference>
<dbReference type="Gene3D" id="3.30.70.270">
    <property type="match status" value="1"/>
</dbReference>
<dbReference type="Proteomes" id="UP000029385">
    <property type="component" value="Unassembled WGS sequence"/>
</dbReference>
<feature type="transmembrane region" description="Helical" evidence="3">
    <location>
        <begin position="94"/>
        <end position="113"/>
    </location>
</feature>
<keyword evidence="6" id="KW-1185">Reference proteome</keyword>
<feature type="transmembrane region" description="Helical" evidence="3">
    <location>
        <begin position="185"/>
        <end position="203"/>
    </location>
</feature>
<reference evidence="5 6" key="1">
    <citation type="submission" date="2013-09" db="EMBL/GenBank/DDBJ databases">
        <title>Genome sequencing of Arenimonas oryziterrae.</title>
        <authorList>
            <person name="Chen F."/>
            <person name="Wang G."/>
        </authorList>
    </citation>
    <scope>NUCLEOTIDE SEQUENCE [LARGE SCALE GENOMIC DNA]</scope>
    <source>
        <strain evidence="5 6">YC6267</strain>
    </source>
</reference>
<dbReference type="InterPro" id="IPR029787">
    <property type="entry name" value="Nucleotide_cyclase"/>
</dbReference>
<evidence type="ECO:0000313" key="6">
    <source>
        <dbReference type="Proteomes" id="UP000029385"/>
    </source>
</evidence>
<feature type="domain" description="GGDEF" evidence="4">
    <location>
        <begin position="242"/>
        <end position="376"/>
    </location>
</feature>
<dbReference type="InterPro" id="IPR043128">
    <property type="entry name" value="Rev_trsase/Diguanyl_cyclase"/>
</dbReference>
<dbReference type="InterPro" id="IPR000160">
    <property type="entry name" value="GGDEF_dom"/>
</dbReference>
<evidence type="ECO:0000313" key="5">
    <source>
        <dbReference type="EMBL" id="KFN43530.1"/>
    </source>
</evidence>
<sequence length="376" mass="41437">MSTLRESLHDLRRSLQEPPDEIMLEVGAGGETLLARLRLAIALLLLLLPLINYWGGGDSTESLIGLSGVGGVFLLSLLWLSLAKRHRRHRWLPLVSSLGDVTIISLVLAVLALRSPASGLNSVVVWCIYPLSVFATALRNDARVTLITGLVAVAQFLLISAAFLTTADGPLISAEYGTVQWSTQLQRAFLLALSTLITAIIVFRMQRLVQLSGTDGLTGLPNRTYLNHRVPQILAEARREGQTLCLALIDLDYFRRINEDLGHLAGDRALRHAVTTLRLELGRDEPLMRVGGEEFVLILRQPLGSAWERMDSLRRRLESTPFVPDDGYEPRPMTFSAGIACSPQDAIDVSGLMRMADLRLNAAKQAGRNRVMARDH</sequence>
<dbReference type="PATRIC" id="fig|1121015.4.peg.1419"/>
<gene>
    <name evidence="5" type="ORF">N789_09655</name>
</gene>
<keyword evidence="3" id="KW-0472">Membrane</keyword>
<keyword evidence="3" id="KW-1133">Transmembrane helix</keyword>
<evidence type="ECO:0000256" key="2">
    <source>
        <dbReference type="ARBA" id="ARBA00034247"/>
    </source>
</evidence>
<evidence type="ECO:0000256" key="1">
    <source>
        <dbReference type="ARBA" id="ARBA00012528"/>
    </source>
</evidence>
<dbReference type="STRING" id="1121015.GCA_000420545_00743"/>
<keyword evidence="3" id="KW-0812">Transmembrane</keyword>
<name>A0A091BGP9_9GAMM</name>
<dbReference type="AlphaFoldDB" id="A0A091BGP9"/>
<protein>
    <recommendedName>
        <fullName evidence="1">diguanylate cyclase</fullName>
        <ecNumber evidence="1">2.7.7.65</ecNumber>
    </recommendedName>
</protein>
<feature type="transmembrane region" description="Helical" evidence="3">
    <location>
        <begin position="145"/>
        <end position="165"/>
    </location>
</feature>
<dbReference type="PANTHER" id="PTHR45138">
    <property type="entry name" value="REGULATORY COMPONENTS OF SENSORY TRANSDUCTION SYSTEM"/>
    <property type="match status" value="1"/>
</dbReference>
<comment type="caution">
    <text evidence="5">The sequence shown here is derived from an EMBL/GenBank/DDBJ whole genome shotgun (WGS) entry which is preliminary data.</text>
</comment>
<dbReference type="eggNOG" id="COG3706">
    <property type="taxonomic scope" value="Bacteria"/>
</dbReference>
<dbReference type="SMART" id="SM00267">
    <property type="entry name" value="GGDEF"/>
    <property type="match status" value="1"/>
</dbReference>
<proteinExistence type="predicted"/>
<organism evidence="5 6">
    <name type="scientific">Arenimonas oryziterrae DSM 21050 = YC6267</name>
    <dbReference type="NCBI Taxonomy" id="1121015"/>
    <lineage>
        <taxon>Bacteria</taxon>
        <taxon>Pseudomonadati</taxon>
        <taxon>Pseudomonadota</taxon>
        <taxon>Gammaproteobacteria</taxon>
        <taxon>Lysobacterales</taxon>
        <taxon>Lysobacteraceae</taxon>
        <taxon>Arenimonas</taxon>
    </lineage>
</organism>
<dbReference type="NCBIfam" id="TIGR00254">
    <property type="entry name" value="GGDEF"/>
    <property type="match status" value="1"/>
</dbReference>
<dbReference type="OrthoDB" id="9803824at2"/>
<dbReference type="PANTHER" id="PTHR45138:SF9">
    <property type="entry name" value="DIGUANYLATE CYCLASE DGCM-RELATED"/>
    <property type="match status" value="1"/>
</dbReference>
<dbReference type="RefSeq" id="WP_022968395.1">
    <property type="nucleotide sequence ID" value="NZ_ATVD01000001.1"/>
</dbReference>
<evidence type="ECO:0000256" key="3">
    <source>
        <dbReference type="SAM" id="Phobius"/>
    </source>
</evidence>
<dbReference type="EMBL" id="AVCI01000005">
    <property type="protein sequence ID" value="KFN43530.1"/>
    <property type="molecule type" value="Genomic_DNA"/>
</dbReference>
<feature type="transmembrane region" description="Helical" evidence="3">
    <location>
        <begin position="119"/>
        <end position="138"/>
    </location>
</feature>
<feature type="transmembrane region" description="Helical" evidence="3">
    <location>
        <begin position="37"/>
        <end position="56"/>
    </location>
</feature>
<accession>A0A091BGP9</accession>
<evidence type="ECO:0000259" key="4">
    <source>
        <dbReference type="PROSITE" id="PS50887"/>
    </source>
</evidence>
<dbReference type="CDD" id="cd01949">
    <property type="entry name" value="GGDEF"/>
    <property type="match status" value="1"/>
</dbReference>
<comment type="catalytic activity">
    <reaction evidence="2">
        <text>2 GTP = 3',3'-c-di-GMP + 2 diphosphate</text>
        <dbReference type="Rhea" id="RHEA:24898"/>
        <dbReference type="ChEBI" id="CHEBI:33019"/>
        <dbReference type="ChEBI" id="CHEBI:37565"/>
        <dbReference type="ChEBI" id="CHEBI:58805"/>
        <dbReference type="EC" id="2.7.7.65"/>
    </reaction>
</comment>
<dbReference type="InterPro" id="IPR050469">
    <property type="entry name" value="Diguanylate_Cyclase"/>
</dbReference>
<dbReference type="PROSITE" id="PS50887">
    <property type="entry name" value="GGDEF"/>
    <property type="match status" value="1"/>
</dbReference>